<reference evidence="1 2" key="1">
    <citation type="journal article" date="2023" name="Res Sq">
        <title>Genomic and morphological characterization of Knufia obscura isolated from the Mars 2020 spacecraft assembly facility.</title>
        <authorList>
            <person name="Chander A.M."/>
            <person name="Teixeira M.M."/>
            <person name="Singh N.K."/>
            <person name="Williams M.P."/>
            <person name="Parker C.W."/>
            <person name="Leo P."/>
            <person name="Stajich J.E."/>
            <person name="Torok T."/>
            <person name="Tighe S."/>
            <person name="Mason C.E."/>
            <person name="Venkateswaran K."/>
        </authorList>
    </citation>
    <scope>NUCLEOTIDE SEQUENCE [LARGE SCALE GENOMIC DNA]</scope>
    <source>
        <strain evidence="1 2">CCFEE 5817</strain>
    </source>
</reference>
<dbReference type="Gene3D" id="3.40.50.720">
    <property type="entry name" value="NAD(P)-binding Rossmann-like Domain"/>
    <property type="match status" value="1"/>
</dbReference>
<dbReference type="PANTHER" id="PTHR45458">
    <property type="entry name" value="SHORT-CHAIN DEHYDROGENASE/REDUCTASE SDR"/>
    <property type="match status" value="1"/>
</dbReference>
<dbReference type="Pfam" id="PF00106">
    <property type="entry name" value="adh_short"/>
    <property type="match status" value="1"/>
</dbReference>
<keyword evidence="2" id="KW-1185">Reference proteome</keyword>
<proteinExistence type="predicted"/>
<dbReference type="InterPro" id="IPR052184">
    <property type="entry name" value="SDR_enzymes"/>
</dbReference>
<protein>
    <submittedName>
        <fullName evidence="1">Uncharacterized protein</fullName>
    </submittedName>
</protein>
<dbReference type="GeneID" id="89993800"/>
<organism evidence="1 2">
    <name type="scientific">Knufia obscura</name>
    <dbReference type="NCBI Taxonomy" id="1635080"/>
    <lineage>
        <taxon>Eukaryota</taxon>
        <taxon>Fungi</taxon>
        <taxon>Dikarya</taxon>
        <taxon>Ascomycota</taxon>
        <taxon>Pezizomycotina</taxon>
        <taxon>Eurotiomycetes</taxon>
        <taxon>Chaetothyriomycetidae</taxon>
        <taxon>Chaetothyriales</taxon>
        <taxon>Trichomeriaceae</taxon>
        <taxon>Knufia</taxon>
    </lineage>
</organism>
<dbReference type="Proteomes" id="UP001334248">
    <property type="component" value="Unassembled WGS sequence"/>
</dbReference>
<dbReference type="RefSeq" id="XP_064734300.1">
    <property type="nucleotide sequence ID" value="XM_064868803.1"/>
</dbReference>
<gene>
    <name evidence="1" type="ORF">PMZ80_000351</name>
</gene>
<dbReference type="PANTHER" id="PTHR45458:SF3">
    <property type="entry name" value="CHAIN DEHYDROGENASE (ATSC), PUTATIVE-RELATED"/>
    <property type="match status" value="1"/>
</dbReference>
<name>A0ABR0S044_9EURO</name>
<dbReference type="InterPro" id="IPR036291">
    <property type="entry name" value="NAD(P)-bd_dom_sf"/>
</dbReference>
<accession>A0ABR0S044</accession>
<dbReference type="SUPFAM" id="SSF51735">
    <property type="entry name" value="NAD(P)-binding Rossmann-fold domains"/>
    <property type="match status" value="1"/>
</dbReference>
<evidence type="ECO:0000313" key="1">
    <source>
        <dbReference type="EMBL" id="KAK5946210.1"/>
    </source>
</evidence>
<sequence>MMTDISDPRKLDQAAAEVTDITAGSLDVLILNAGSAGPETSALPPSAFRGKEEALEKEINENIKTNLISNIYVINCFLGLIRNGKEKKIIFISSQCGDVEFTRVTGLATLVGYSISKAGMNIITTKFGAELAQDGIKTLSLSPGWVNTDAARAVTGDPAIRRFMLNAFHKLDPSVDGPISVDESVTHQQGCVFLNMNPNRISPAPDSVFSNMFMYPTLNPLVPISHGRGDLGSAANIPLGTNEEVERDTSSSSVDYNEITDGPRADRFKRMLQYLVKKDATTTMIDQRYSNEFLQTAPTNGRKYSVASYLFDRNRWINVGIVDDINFTNRKWEMIHGQAQIRPFLFTIAFNLDETPGDKDESARRVGETFCLHQQDTDPSQMEVSICPDEVRLDVDIPDIPAKFICQNPAEVIPQNLDESTRRRHEHAGKRAR</sequence>
<evidence type="ECO:0000313" key="2">
    <source>
        <dbReference type="Proteomes" id="UP001334248"/>
    </source>
</evidence>
<comment type="caution">
    <text evidence="1">The sequence shown here is derived from an EMBL/GenBank/DDBJ whole genome shotgun (WGS) entry which is preliminary data.</text>
</comment>
<dbReference type="EMBL" id="JAVHJV010000001">
    <property type="protein sequence ID" value="KAK5946210.1"/>
    <property type="molecule type" value="Genomic_DNA"/>
</dbReference>
<dbReference type="PRINTS" id="PR00081">
    <property type="entry name" value="GDHRDH"/>
</dbReference>
<dbReference type="InterPro" id="IPR002347">
    <property type="entry name" value="SDR_fam"/>
</dbReference>